<dbReference type="RefSeq" id="WP_025358980.1">
    <property type="nucleotide sequence ID" value="NZ_CP007155.1"/>
</dbReference>
<dbReference type="InterPro" id="IPR036259">
    <property type="entry name" value="MFS_trans_sf"/>
</dbReference>
<dbReference type="eggNOG" id="COG2814">
    <property type="taxonomic scope" value="Bacteria"/>
</dbReference>
<proteinExistence type="predicted"/>
<evidence type="ECO:0000256" key="3">
    <source>
        <dbReference type="ARBA" id="ARBA00022475"/>
    </source>
</evidence>
<evidence type="ECO:0000313" key="9">
    <source>
        <dbReference type="Proteomes" id="UP000019225"/>
    </source>
</evidence>
<keyword evidence="6 7" id="KW-0472">Membrane</keyword>
<dbReference type="GO" id="GO:0005886">
    <property type="term" value="C:plasma membrane"/>
    <property type="evidence" value="ECO:0007669"/>
    <property type="project" value="UniProtKB-SubCell"/>
</dbReference>
<dbReference type="PATRIC" id="fig|1449976.3.peg.5705"/>
<name>W5WDW3_9PSEU</name>
<dbReference type="KEGG" id="kal:KALB_5681"/>
<protein>
    <recommendedName>
        <fullName evidence="10">Major facilitator superfamily (MFS) profile domain-containing protein</fullName>
    </recommendedName>
</protein>
<accession>W5WDW3</accession>
<organism evidence="8 9">
    <name type="scientific">Kutzneria albida DSM 43870</name>
    <dbReference type="NCBI Taxonomy" id="1449976"/>
    <lineage>
        <taxon>Bacteria</taxon>
        <taxon>Bacillati</taxon>
        <taxon>Actinomycetota</taxon>
        <taxon>Actinomycetes</taxon>
        <taxon>Pseudonocardiales</taxon>
        <taxon>Pseudonocardiaceae</taxon>
        <taxon>Kutzneria</taxon>
    </lineage>
</organism>
<feature type="transmembrane region" description="Helical" evidence="7">
    <location>
        <begin position="279"/>
        <end position="296"/>
    </location>
</feature>
<reference evidence="8 9" key="1">
    <citation type="journal article" date="2014" name="BMC Genomics">
        <title>Complete genome sequence of producer of the glycopeptide antibiotic Aculeximycin Kutzneria albida DSM 43870T, a representative of minor genus of Pseudonocardiaceae.</title>
        <authorList>
            <person name="Rebets Y."/>
            <person name="Tokovenko B."/>
            <person name="Lushchyk I."/>
            <person name="Ruckert C."/>
            <person name="Zaburannyi N."/>
            <person name="Bechthold A."/>
            <person name="Kalinowski J."/>
            <person name="Luzhetskyy A."/>
        </authorList>
    </citation>
    <scope>NUCLEOTIDE SEQUENCE [LARGE SCALE GENOMIC DNA]</scope>
    <source>
        <strain evidence="8">DSM 43870</strain>
    </source>
</reference>
<dbReference type="Pfam" id="PF07690">
    <property type="entry name" value="MFS_1"/>
    <property type="match status" value="1"/>
</dbReference>
<dbReference type="HOGENOM" id="CLU_001265_60_5_11"/>
<dbReference type="SUPFAM" id="SSF103473">
    <property type="entry name" value="MFS general substrate transporter"/>
    <property type="match status" value="1"/>
</dbReference>
<evidence type="ECO:0008006" key="10">
    <source>
        <dbReference type="Google" id="ProtNLM"/>
    </source>
</evidence>
<evidence type="ECO:0000256" key="1">
    <source>
        <dbReference type="ARBA" id="ARBA00004651"/>
    </source>
</evidence>
<keyword evidence="9" id="KW-1185">Reference proteome</keyword>
<dbReference type="EMBL" id="CP007155">
    <property type="protein sequence ID" value="AHH99042.1"/>
    <property type="molecule type" value="Genomic_DNA"/>
</dbReference>
<evidence type="ECO:0000256" key="5">
    <source>
        <dbReference type="ARBA" id="ARBA00022989"/>
    </source>
</evidence>
<feature type="transmembrane region" description="Helical" evidence="7">
    <location>
        <begin position="302"/>
        <end position="325"/>
    </location>
</feature>
<feature type="transmembrane region" description="Helical" evidence="7">
    <location>
        <begin position="373"/>
        <end position="395"/>
    </location>
</feature>
<feature type="transmembrane region" description="Helical" evidence="7">
    <location>
        <begin position="346"/>
        <end position="367"/>
    </location>
</feature>
<evidence type="ECO:0000256" key="4">
    <source>
        <dbReference type="ARBA" id="ARBA00022692"/>
    </source>
</evidence>
<feature type="transmembrane region" description="Helical" evidence="7">
    <location>
        <begin position="139"/>
        <end position="159"/>
    </location>
</feature>
<feature type="transmembrane region" description="Helical" evidence="7">
    <location>
        <begin position="243"/>
        <end position="267"/>
    </location>
</feature>
<feature type="transmembrane region" description="Helical" evidence="7">
    <location>
        <begin position="46"/>
        <end position="66"/>
    </location>
</feature>
<comment type="subcellular location">
    <subcellularLocation>
        <location evidence="1">Cell membrane</location>
        <topology evidence="1">Multi-pass membrane protein</topology>
    </subcellularLocation>
</comment>
<keyword evidence="5 7" id="KW-1133">Transmembrane helix</keyword>
<evidence type="ECO:0000256" key="2">
    <source>
        <dbReference type="ARBA" id="ARBA00022448"/>
    </source>
</evidence>
<dbReference type="OrthoDB" id="6803299at2"/>
<dbReference type="Proteomes" id="UP000019225">
    <property type="component" value="Chromosome"/>
</dbReference>
<sequence>MLKRFPVPPGPPRRLALASLLMTAGNGAFMTCSALYFTQVGGLTPTTLALGLTVAGAVGLLAGVPLGHLADRRGPREVAAALVALNGVAAAGYLLVRGFPAFVLIASVFVVSERGSRAALQALIAGLLEGDQLVRTRAVIRSVNNLGVAVGALLAGVALQIGTTWAFSAVLVLDTLSFFASALVLRGLPSVPPAPPKPAGAPKLAVLRDAPFAVFTALSGLLSLHTVLLEVIVPLWIINHTHAPVAMVTVLFVVNTISVVLFQVRVATRVHDMTTGVRASRLAGLILCAACVLFAASSTGDAVVAGIVLVAAGVVHVWGEMVVSAAGWTISYELAPADSQGQYQGFFFTGYAASVMVAPTVLVFLLIQWGTPGWLLLGGVFVLAGLAIGPAVNWATRNRVAPSTA</sequence>
<dbReference type="STRING" id="1449976.KALB_5681"/>
<evidence type="ECO:0000256" key="7">
    <source>
        <dbReference type="SAM" id="Phobius"/>
    </source>
</evidence>
<dbReference type="PANTHER" id="PTHR23517">
    <property type="entry name" value="RESISTANCE PROTEIN MDTM, PUTATIVE-RELATED-RELATED"/>
    <property type="match status" value="1"/>
</dbReference>
<gene>
    <name evidence="8" type="ORF">KALB_5681</name>
</gene>
<feature type="transmembrane region" description="Helical" evidence="7">
    <location>
        <begin position="212"/>
        <end position="237"/>
    </location>
</feature>
<evidence type="ECO:0000256" key="6">
    <source>
        <dbReference type="ARBA" id="ARBA00023136"/>
    </source>
</evidence>
<dbReference type="PANTHER" id="PTHR23517:SF2">
    <property type="entry name" value="MULTIDRUG RESISTANCE PROTEIN MDTH"/>
    <property type="match status" value="1"/>
</dbReference>
<keyword evidence="4 7" id="KW-0812">Transmembrane</keyword>
<dbReference type="AlphaFoldDB" id="W5WDW3"/>
<keyword evidence="2" id="KW-0813">Transport</keyword>
<dbReference type="GO" id="GO:0022857">
    <property type="term" value="F:transmembrane transporter activity"/>
    <property type="evidence" value="ECO:0007669"/>
    <property type="project" value="InterPro"/>
</dbReference>
<dbReference type="Gene3D" id="1.20.1250.20">
    <property type="entry name" value="MFS general substrate transporter like domains"/>
    <property type="match status" value="1"/>
</dbReference>
<dbReference type="InterPro" id="IPR050171">
    <property type="entry name" value="MFS_Transporters"/>
</dbReference>
<dbReference type="InterPro" id="IPR011701">
    <property type="entry name" value="MFS"/>
</dbReference>
<evidence type="ECO:0000313" key="8">
    <source>
        <dbReference type="EMBL" id="AHH99042.1"/>
    </source>
</evidence>
<keyword evidence="3" id="KW-1003">Cell membrane</keyword>